<gene>
    <name evidence="3" type="ORF">Bravens_00536</name>
    <name evidence="4" type="ORF">CYJ40_04590</name>
</gene>
<dbReference type="EMBL" id="PKGO01000004">
    <property type="protein sequence ID" value="PKY70413.1"/>
    <property type="molecule type" value="Genomic_DNA"/>
</dbReference>
<reference evidence="3 6" key="1">
    <citation type="submission" date="2016-01" db="EMBL/GenBank/DDBJ databases">
        <title>Use of Whole Genome Sequencing to ascertain that Brevibacterium massiliense (Roux, Raoult 2009) is a later heterotypic synonym of Brevibacterium ravenspurgense (Mages 2008).</title>
        <authorList>
            <person name="Bernier A.-M."/>
            <person name="Burdz T."/>
            <person name="Huynh C."/>
            <person name="Pachecho A.L."/>
            <person name="Wiebe D."/>
            <person name="Bonner C."/>
            <person name="Bernard K."/>
        </authorList>
    </citation>
    <scope>NUCLEOTIDE SEQUENCE [LARGE SCALE GENOMIC DNA]</scope>
    <source>
        <strain evidence="3 6">CCUG56047</strain>
    </source>
</reference>
<evidence type="ECO:0000256" key="1">
    <source>
        <dbReference type="SAM" id="MobiDB-lite"/>
    </source>
</evidence>
<dbReference type="PANTHER" id="PTHR46233">
    <property type="entry name" value="HYDROXYACYLGLUTATHIONE HYDROLASE GLOC"/>
    <property type="match status" value="1"/>
</dbReference>
<sequence>MTDSAVRIERLITSGTFSLDGETFDVDNNVWIVGDDSTVVVIDPAHNPNAIAEAVGEREVSAILLTHGHDDHIRYVFDAQAKLGDPPILLNPADSVLWDQVFEDRQPTGRIDDGDSFTVAGLRLSALHTPGHSPGSTCFYIAEGLTGAGLPEDVRGTTASDAEVPVLLSGDTLFNGGPGATGRSYSSFDTIIESIRERLFALPEDTIVLTGHGDSTSIGAEKPHLQEWIDRGH</sequence>
<dbReference type="STRING" id="1176165.GCA_001584405_00783"/>
<dbReference type="SUPFAM" id="SSF56281">
    <property type="entry name" value="Metallo-hydrolase/oxidoreductase"/>
    <property type="match status" value="1"/>
</dbReference>
<dbReference type="Proteomes" id="UP000243589">
    <property type="component" value="Unassembled WGS sequence"/>
</dbReference>
<dbReference type="InterPro" id="IPR051453">
    <property type="entry name" value="MBL_Glyoxalase_II"/>
</dbReference>
<evidence type="ECO:0000313" key="5">
    <source>
        <dbReference type="Proteomes" id="UP000242755"/>
    </source>
</evidence>
<evidence type="ECO:0000259" key="2">
    <source>
        <dbReference type="SMART" id="SM00849"/>
    </source>
</evidence>
<evidence type="ECO:0000313" key="6">
    <source>
        <dbReference type="Proteomes" id="UP000243589"/>
    </source>
</evidence>
<dbReference type="EC" id="3.-.-.-" evidence="3"/>
<dbReference type="InterPro" id="IPR001279">
    <property type="entry name" value="Metallo-B-lactamas"/>
</dbReference>
<protein>
    <submittedName>
        <fullName evidence="4">MBL fold metallo-hydrolase</fullName>
    </submittedName>
    <submittedName>
        <fullName evidence="3">Putative metallo-hydrolase</fullName>
        <ecNumber evidence="3">3.-.-.-</ecNumber>
    </submittedName>
</protein>
<feature type="compositionally biased region" description="Basic and acidic residues" evidence="1">
    <location>
        <begin position="221"/>
        <end position="233"/>
    </location>
</feature>
<reference evidence="4 5" key="2">
    <citation type="submission" date="2017-12" db="EMBL/GenBank/DDBJ databases">
        <title>Phylogenetic diversity of female urinary microbiome.</title>
        <authorList>
            <person name="Thomas-White K."/>
            <person name="Wolfe A.J."/>
        </authorList>
    </citation>
    <scope>NUCLEOTIDE SEQUENCE [LARGE SCALE GENOMIC DNA]</scope>
    <source>
        <strain evidence="4 5">UMB0426</strain>
    </source>
</reference>
<evidence type="ECO:0000313" key="3">
    <source>
        <dbReference type="EMBL" id="KXZ59153.1"/>
    </source>
</evidence>
<proteinExistence type="predicted"/>
<keyword evidence="3" id="KW-0378">Hydrolase</keyword>
<dbReference type="Pfam" id="PF00753">
    <property type="entry name" value="Lactamase_B"/>
    <property type="match status" value="1"/>
</dbReference>
<dbReference type="PANTHER" id="PTHR46233:SF4">
    <property type="entry name" value="METALLO-BETA-LACTAMASE DOMAIN-CONTAINING PROTEIN"/>
    <property type="match status" value="1"/>
</dbReference>
<comment type="caution">
    <text evidence="3">The sequence shown here is derived from an EMBL/GenBank/DDBJ whole genome shotgun (WGS) entry which is preliminary data.</text>
</comment>
<dbReference type="AlphaFoldDB" id="A0A150HAJ8"/>
<dbReference type="EMBL" id="LQQC01000006">
    <property type="protein sequence ID" value="KXZ59153.1"/>
    <property type="molecule type" value="Genomic_DNA"/>
</dbReference>
<dbReference type="PATRIC" id="fig|479117.4.peg.537"/>
<dbReference type="CDD" id="cd06262">
    <property type="entry name" value="metallo-hydrolase-like_MBL-fold"/>
    <property type="match status" value="1"/>
</dbReference>
<name>A0A150HAJ8_9MICO</name>
<dbReference type="RefSeq" id="WP_062020078.1">
    <property type="nucleotide sequence ID" value="NZ_LQQC01000006.1"/>
</dbReference>
<accession>A0A150HAJ8</accession>
<feature type="domain" description="Metallo-beta-lactamase" evidence="2">
    <location>
        <begin position="27"/>
        <end position="212"/>
    </location>
</feature>
<dbReference type="SMART" id="SM00849">
    <property type="entry name" value="Lactamase_B"/>
    <property type="match status" value="1"/>
</dbReference>
<keyword evidence="6" id="KW-1185">Reference proteome</keyword>
<dbReference type="Proteomes" id="UP000242755">
    <property type="component" value="Unassembled WGS sequence"/>
</dbReference>
<dbReference type="GO" id="GO:0016787">
    <property type="term" value="F:hydrolase activity"/>
    <property type="evidence" value="ECO:0007669"/>
    <property type="project" value="UniProtKB-KW"/>
</dbReference>
<evidence type="ECO:0000313" key="4">
    <source>
        <dbReference type="EMBL" id="PKY70413.1"/>
    </source>
</evidence>
<feature type="region of interest" description="Disordered" evidence="1">
    <location>
        <begin position="213"/>
        <end position="233"/>
    </location>
</feature>
<organism evidence="3 6">
    <name type="scientific">Brevibacterium ravenspurgense</name>
    <dbReference type="NCBI Taxonomy" id="479117"/>
    <lineage>
        <taxon>Bacteria</taxon>
        <taxon>Bacillati</taxon>
        <taxon>Actinomycetota</taxon>
        <taxon>Actinomycetes</taxon>
        <taxon>Micrococcales</taxon>
        <taxon>Brevibacteriaceae</taxon>
        <taxon>Brevibacterium</taxon>
    </lineage>
</organism>
<dbReference type="InterPro" id="IPR036866">
    <property type="entry name" value="RibonucZ/Hydroxyglut_hydro"/>
</dbReference>
<dbReference type="Gene3D" id="3.60.15.10">
    <property type="entry name" value="Ribonuclease Z/Hydroxyacylglutathione hydrolase-like"/>
    <property type="match status" value="1"/>
</dbReference>